<reference evidence="2" key="1">
    <citation type="submission" date="2018-05" db="EMBL/GenBank/DDBJ databases">
        <authorList>
            <person name="Lanie J.A."/>
            <person name="Ng W.-L."/>
            <person name="Kazmierczak K.M."/>
            <person name="Andrzejewski T.M."/>
            <person name="Davidsen T.M."/>
            <person name="Wayne K.J."/>
            <person name="Tettelin H."/>
            <person name="Glass J.I."/>
            <person name="Rusch D."/>
            <person name="Podicherti R."/>
            <person name="Tsui H.-C.T."/>
            <person name="Winkler M.E."/>
        </authorList>
    </citation>
    <scope>NUCLEOTIDE SEQUENCE</scope>
</reference>
<dbReference type="AlphaFoldDB" id="A0A381X290"/>
<dbReference type="Gene3D" id="3.10.490.10">
    <property type="entry name" value="Gamma-glutamyl cyclotransferase-like"/>
    <property type="match status" value="1"/>
</dbReference>
<dbReference type="PANTHER" id="PTHR12935:SF0">
    <property type="entry name" value="GAMMA-GLUTAMYLCYCLOTRANSFERASE"/>
    <property type="match status" value="1"/>
</dbReference>
<dbReference type="InterPro" id="IPR036568">
    <property type="entry name" value="GGCT-like_sf"/>
</dbReference>
<keyword evidence="1" id="KW-0456">Lyase</keyword>
<name>A0A381X290_9ZZZZ</name>
<protein>
    <recommendedName>
        <fullName evidence="3">Gamma-glutamylcyclotransferase AIG2-like domain-containing protein</fullName>
    </recommendedName>
</protein>
<dbReference type="GO" id="GO:0003839">
    <property type="term" value="F:gamma-glutamylcyclotransferase activity"/>
    <property type="evidence" value="ECO:0007669"/>
    <property type="project" value="InterPro"/>
</dbReference>
<dbReference type="SUPFAM" id="SSF110857">
    <property type="entry name" value="Gamma-glutamyl cyclotransferase-like"/>
    <property type="match status" value="1"/>
</dbReference>
<evidence type="ECO:0000256" key="1">
    <source>
        <dbReference type="ARBA" id="ARBA00023239"/>
    </source>
</evidence>
<evidence type="ECO:0000313" key="2">
    <source>
        <dbReference type="EMBL" id="SVA58909.1"/>
    </source>
</evidence>
<accession>A0A381X290</accession>
<dbReference type="EMBL" id="UINC01013672">
    <property type="protein sequence ID" value="SVA58909.1"/>
    <property type="molecule type" value="Genomic_DNA"/>
</dbReference>
<dbReference type="Pfam" id="PF13772">
    <property type="entry name" value="AIG2_2"/>
    <property type="match status" value="1"/>
</dbReference>
<dbReference type="InterPro" id="IPR017939">
    <property type="entry name" value="G-Glutamylcylcotransferase"/>
</dbReference>
<dbReference type="PANTHER" id="PTHR12935">
    <property type="entry name" value="GAMMA-GLUTAMYLCYCLOTRANSFERASE"/>
    <property type="match status" value="1"/>
</dbReference>
<evidence type="ECO:0008006" key="3">
    <source>
        <dbReference type="Google" id="ProtNLM"/>
    </source>
</evidence>
<organism evidence="2">
    <name type="scientific">marine metagenome</name>
    <dbReference type="NCBI Taxonomy" id="408172"/>
    <lineage>
        <taxon>unclassified sequences</taxon>
        <taxon>metagenomes</taxon>
        <taxon>ecological metagenomes</taxon>
    </lineage>
</organism>
<proteinExistence type="predicted"/>
<dbReference type="CDD" id="cd06661">
    <property type="entry name" value="GGCT_like"/>
    <property type="match status" value="1"/>
</dbReference>
<sequence length="182" mass="21024">MGEKRKIILIKPFCLIVAMAIGFGQPSAEKEELVLHFGYGSNMSESYMRQYTPSLKYVMNAQLPNFEIQFRKYSNNMGGGISSIIEKPGGMVYGVMYYITKKEMDELDILEDVPLGIYKRETFQVLGEDGKWYEADLYRVTEPKGPYEPAKKYLDLMISGATEHNINKDWLKKLKQMRAKYD</sequence>
<gene>
    <name evidence="2" type="ORF">METZ01_LOCUS111763</name>
</gene>
<dbReference type="InterPro" id="IPR013024">
    <property type="entry name" value="GGCT-like"/>
</dbReference>